<dbReference type="PANTHER" id="PTHR43046">
    <property type="entry name" value="GDP-MANNOSE MANNOSYL HYDROLASE"/>
    <property type="match status" value="1"/>
</dbReference>
<dbReference type="PANTHER" id="PTHR43046:SF2">
    <property type="entry name" value="8-OXO-DGTP DIPHOSPHATASE-RELATED"/>
    <property type="match status" value="1"/>
</dbReference>
<dbReference type="SUPFAM" id="SSF55811">
    <property type="entry name" value="Nudix"/>
    <property type="match status" value="1"/>
</dbReference>
<dbReference type="PROSITE" id="PS51462">
    <property type="entry name" value="NUDIX"/>
    <property type="match status" value="1"/>
</dbReference>
<comment type="cofactor">
    <cofactor evidence="1">
        <name>Mg(2+)</name>
        <dbReference type="ChEBI" id="CHEBI:18420"/>
    </cofactor>
</comment>
<evidence type="ECO:0000256" key="2">
    <source>
        <dbReference type="ARBA" id="ARBA00022801"/>
    </source>
</evidence>
<dbReference type="EMBL" id="JADKMY010000002">
    <property type="protein sequence ID" value="MBF4553782.1"/>
    <property type="molecule type" value="Genomic_DNA"/>
</dbReference>
<evidence type="ECO:0000256" key="3">
    <source>
        <dbReference type="SAM" id="MobiDB-lite"/>
    </source>
</evidence>
<organism evidence="5 6">
    <name type="scientific">Corynebacterium suicordis DSM 45110</name>
    <dbReference type="NCBI Taxonomy" id="1121369"/>
    <lineage>
        <taxon>Bacteria</taxon>
        <taxon>Bacillati</taxon>
        <taxon>Actinomycetota</taxon>
        <taxon>Actinomycetes</taxon>
        <taxon>Mycobacteriales</taxon>
        <taxon>Corynebacteriaceae</taxon>
        <taxon>Corynebacterium</taxon>
    </lineage>
</organism>
<dbReference type="CDD" id="cd04690">
    <property type="entry name" value="NUDIX_Hydrolase"/>
    <property type="match status" value="1"/>
</dbReference>
<keyword evidence="6" id="KW-1185">Reference proteome</keyword>
<name>A0ABR9ZMD6_9CORY</name>
<feature type="region of interest" description="Disordered" evidence="3">
    <location>
        <begin position="1"/>
        <end position="25"/>
    </location>
</feature>
<evidence type="ECO:0000256" key="1">
    <source>
        <dbReference type="ARBA" id="ARBA00001946"/>
    </source>
</evidence>
<protein>
    <submittedName>
        <fullName evidence="5">NUDIX domain-containing protein</fullName>
    </submittedName>
</protein>
<sequence>MLTVRKRGTELFMHPGGKPEPGESSVETAVREVAEELGVRVRPTELTFLGTFVADAANEADTLVKAHLFEYRAGDPAENAAVLISHSAAEIEELRWLDFSEGVELPNDLAPLVTEAVLPLYGRG</sequence>
<evidence type="ECO:0000259" key="4">
    <source>
        <dbReference type="PROSITE" id="PS51462"/>
    </source>
</evidence>
<keyword evidence="2" id="KW-0378">Hydrolase</keyword>
<proteinExistence type="predicted"/>
<comment type="caution">
    <text evidence="5">The sequence shown here is derived from an EMBL/GenBank/DDBJ whole genome shotgun (WGS) entry which is preliminary data.</text>
</comment>
<accession>A0ABR9ZMD6</accession>
<evidence type="ECO:0000313" key="6">
    <source>
        <dbReference type="Proteomes" id="UP000635902"/>
    </source>
</evidence>
<dbReference type="InterPro" id="IPR020084">
    <property type="entry name" value="NUDIX_hydrolase_CS"/>
</dbReference>
<dbReference type="Pfam" id="PF00293">
    <property type="entry name" value="NUDIX"/>
    <property type="match status" value="1"/>
</dbReference>
<dbReference type="Gene3D" id="3.90.79.10">
    <property type="entry name" value="Nucleoside Triphosphate Pyrophosphohydrolase"/>
    <property type="match status" value="1"/>
</dbReference>
<dbReference type="Proteomes" id="UP000635902">
    <property type="component" value="Unassembled WGS sequence"/>
</dbReference>
<dbReference type="InterPro" id="IPR000086">
    <property type="entry name" value="NUDIX_hydrolase_dom"/>
</dbReference>
<reference evidence="5 6" key="1">
    <citation type="submission" date="2020-10" db="EMBL/GenBank/DDBJ databases">
        <title>Novel species in genus Corynebacterium.</title>
        <authorList>
            <person name="Zhang G."/>
        </authorList>
    </citation>
    <scope>NUCLEOTIDE SEQUENCE [LARGE SCALE GENOMIC DNA]</scope>
    <source>
        <strain evidence="5 6">DSM 45110</strain>
    </source>
</reference>
<dbReference type="PROSITE" id="PS00893">
    <property type="entry name" value="NUDIX_BOX"/>
    <property type="match status" value="1"/>
</dbReference>
<feature type="domain" description="Nudix hydrolase" evidence="4">
    <location>
        <begin position="1"/>
        <end position="119"/>
    </location>
</feature>
<dbReference type="InterPro" id="IPR015797">
    <property type="entry name" value="NUDIX_hydrolase-like_dom_sf"/>
</dbReference>
<gene>
    <name evidence="5" type="ORF">IRY30_06780</name>
</gene>
<evidence type="ECO:0000313" key="5">
    <source>
        <dbReference type="EMBL" id="MBF4553782.1"/>
    </source>
</evidence>